<organism evidence="1">
    <name type="scientific">marine sediment metagenome</name>
    <dbReference type="NCBI Taxonomy" id="412755"/>
    <lineage>
        <taxon>unclassified sequences</taxon>
        <taxon>metagenomes</taxon>
        <taxon>ecological metagenomes</taxon>
    </lineage>
</organism>
<dbReference type="GO" id="GO:0016746">
    <property type="term" value="F:acyltransferase activity"/>
    <property type="evidence" value="ECO:0007669"/>
    <property type="project" value="InterPro"/>
</dbReference>
<comment type="caution">
    <text evidence="1">The sequence shown here is derived from an EMBL/GenBank/DDBJ whole genome shotgun (WGS) entry which is preliminary data.</text>
</comment>
<dbReference type="Gene3D" id="3.40.47.10">
    <property type="match status" value="1"/>
</dbReference>
<accession>X1FD55</accession>
<sequence>MPIGIKSYGAYLPKYMLPRELIAKAWDFPVVPGTKAVAMVDEDSLTMSVEAGLDCLTGIDPKTVDGIFFASTTQVYTEKDSASLIATVLDMREDIITADFTDS</sequence>
<dbReference type="SUPFAM" id="SSF53901">
    <property type="entry name" value="Thiolase-like"/>
    <property type="match status" value="1"/>
</dbReference>
<dbReference type="EMBL" id="BARU01008572">
    <property type="protein sequence ID" value="GAH42912.1"/>
    <property type="molecule type" value="Genomic_DNA"/>
</dbReference>
<protein>
    <recommendedName>
        <fullName evidence="2">Hydroxymethylglutaryl-coenzyme A synthase N-terminal domain-containing protein</fullName>
    </recommendedName>
</protein>
<evidence type="ECO:0008006" key="2">
    <source>
        <dbReference type="Google" id="ProtNLM"/>
    </source>
</evidence>
<proteinExistence type="predicted"/>
<dbReference type="AlphaFoldDB" id="X1FD55"/>
<evidence type="ECO:0000313" key="1">
    <source>
        <dbReference type="EMBL" id="GAH42912.1"/>
    </source>
</evidence>
<reference evidence="1" key="1">
    <citation type="journal article" date="2014" name="Front. Microbiol.">
        <title>High frequency of phylogenetically diverse reductive dehalogenase-homologous genes in deep subseafloor sedimentary metagenomes.</title>
        <authorList>
            <person name="Kawai M."/>
            <person name="Futagami T."/>
            <person name="Toyoda A."/>
            <person name="Takaki Y."/>
            <person name="Nishi S."/>
            <person name="Hori S."/>
            <person name="Arai W."/>
            <person name="Tsubouchi T."/>
            <person name="Morono Y."/>
            <person name="Uchiyama I."/>
            <person name="Ito T."/>
            <person name="Fujiyama A."/>
            <person name="Inagaki F."/>
            <person name="Takami H."/>
        </authorList>
    </citation>
    <scope>NUCLEOTIDE SEQUENCE</scope>
    <source>
        <strain evidence="1">Expedition CK06-06</strain>
    </source>
</reference>
<gene>
    <name evidence="1" type="ORF">S03H2_16734</name>
</gene>
<name>X1FD55_9ZZZZ</name>
<feature type="non-terminal residue" evidence="1">
    <location>
        <position position="103"/>
    </location>
</feature>
<dbReference type="InterPro" id="IPR016039">
    <property type="entry name" value="Thiolase-like"/>
</dbReference>